<accession>A0A7W9X0I3</accession>
<dbReference type="SMART" id="SM00671">
    <property type="entry name" value="SEL1"/>
    <property type="match status" value="3"/>
</dbReference>
<dbReference type="PANTHER" id="PTHR43628:SF1">
    <property type="entry name" value="CHITIN SYNTHASE REGULATORY FACTOR 2-RELATED"/>
    <property type="match status" value="1"/>
</dbReference>
<dbReference type="InterPro" id="IPR052945">
    <property type="entry name" value="Mitotic_Regulator"/>
</dbReference>
<evidence type="ECO:0000313" key="3">
    <source>
        <dbReference type="EMBL" id="MBB6134227.1"/>
    </source>
</evidence>
<keyword evidence="4" id="KW-1185">Reference proteome</keyword>
<name>A0A7W9X0I3_9BURK</name>
<dbReference type="Gene3D" id="1.25.40.10">
    <property type="entry name" value="Tetratricopeptide repeat domain"/>
    <property type="match status" value="1"/>
</dbReference>
<dbReference type="Pfam" id="PF19933">
    <property type="entry name" value="DUF6396"/>
    <property type="match status" value="1"/>
</dbReference>
<keyword evidence="1" id="KW-1133">Transmembrane helix</keyword>
<keyword evidence="1" id="KW-0472">Membrane</keyword>
<dbReference type="SUPFAM" id="SSF81901">
    <property type="entry name" value="HCP-like"/>
    <property type="match status" value="1"/>
</dbReference>
<dbReference type="Proteomes" id="UP000540787">
    <property type="component" value="Unassembled WGS sequence"/>
</dbReference>
<evidence type="ECO:0000313" key="4">
    <source>
        <dbReference type="Proteomes" id="UP000540787"/>
    </source>
</evidence>
<dbReference type="EMBL" id="JACHBX010000002">
    <property type="protein sequence ID" value="MBB6134227.1"/>
    <property type="molecule type" value="Genomic_DNA"/>
</dbReference>
<dbReference type="InterPro" id="IPR045653">
    <property type="entry name" value="DUF6396"/>
</dbReference>
<gene>
    <name evidence="3" type="ORF">HD842_002369</name>
</gene>
<feature type="domain" description="DUF6396" evidence="2">
    <location>
        <begin position="270"/>
        <end position="327"/>
    </location>
</feature>
<dbReference type="PANTHER" id="PTHR43628">
    <property type="entry name" value="ACTIVATOR OF C KINASE PROTEIN 1-RELATED"/>
    <property type="match status" value="1"/>
</dbReference>
<feature type="transmembrane region" description="Helical" evidence="1">
    <location>
        <begin position="7"/>
        <end position="25"/>
    </location>
</feature>
<proteinExistence type="predicted"/>
<sequence>MRRSLPRWILIAGASVVVAIGAYFLQQHLEYVKMHTIPTGLQAFDVNGPIPTCGMWKETMPKTRNPAAYRLYIEARKLWRSKIEWQLTRQEALSILLDVQAAAAQGDWGARALMAYFHRSGLGPLDTNHVLDPDADKSVEIVRMAVAAGQAWGYYDLGVAHEHGYGGAVQDEQIAWAYYLKAAELGSPEAQMTLASAYLKVERRDAEEAMVMCAYKQGHGPAAYDLGMTAKLFKNFAAALEYYQAGTRFGSKDSAVVLRQFFDIEKWSSRDKKDQIALKELGILPDPERERRYHQIFQALDVNPDLKLTRLNQVLPLPPAELPAWNGIQDAIEPEPDGPPSY</sequence>
<evidence type="ECO:0000256" key="1">
    <source>
        <dbReference type="SAM" id="Phobius"/>
    </source>
</evidence>
<keyword evidence="1" id="KW-0812">Transmembrane</keyword>
<dbReference type="RefSeq" id="WP_221290467.1">
    <property type="nucleotide sequence ID" value="NZ_JACHBX010000002.1"/>
</dbReference>
<reference evidence="3 4" key="1">
    <citation type="submission" date="2020-08" db="EMBL/GenBank/DDBJ databases">
        <title>The Agave Microbiome: Exploring the role of microbial communities in plant adaptations to desert environments.</title>
        <authorList>
            <person name="Partida-Martinez L.P."/>
        </authorList>
    </citation>
    <scope>NUCLEOTIDE SEQUENCE [LARGE SCALE GENOMIC DNA]</scope>
    <source>
        <strain evidence="3 4">AT3.2</strain>
    </source>
</reference>
<dbReference type="InterPro" id="IPR006597">
    <property type="entry name" value="Sel1-like"/>
</dbReference>
<evidence type="ECO:0000259" key="2">
    <source>
        <dbReference type="Pfam" id="PF19933"/>
    </source>
</evidence>
<organism evidence="3 4">
    <name type="scientific">Massilia aurea</name>
    <dbReference type="NCBI Taxonomy" id="373040"/>
    <lineage>
        <taxon>Bacteria</taxon>
        <taxon>Pseudomonadati</taxon>
        <taxon>Pseudomonadota</taxon>
        <taxon>Betaproteobacteria</taxon>
        <taxon>Burkholderiales</taxon>
        <taxon>Oxalobacteraceae</taxon>
        <taxon>Telluria group</taxon>
        <taxon>Massilia</taxon>
    </lineage>
</organism>
<dbReference type="AlphaFoldDB" id="A0A7W9X0I3"/>
<comment type="caution">
    <text evidence="3">The sequence shown here is derived from an EMBL/GenBank/DDBJ whole genome shotgun (WGS) entry which is preliminary data.</text>
</comment>
<protein>
    <submittedName>
        <fullName evidence="3">TPR repeat protein</fullName>
    </submittedName>
</protein>
<dbReference type="InterPro" id="IPR011990">
    <property type="entry name" value="TPR-like_helical_dom_sf"/>
</dbReference>